<dbReference type="EMBL" id="NIOF01000012">
    <property type="protein sequence ID" value="OWQ85696.1"/>
    <property type="molecule type" value="Genomic_DNA"/>
</dbReference>
<dbReference type="SFLD" id="SFLDS00003">
    <property type="entry name" value="Haloacid_Dehalogenase"/>
    <property type="match status" value="1"/>
</dbReference>
<evidence type="ECO:0000313" key="2">
    <source>
        <dbReference type="EMBL" id="OWQ85696.1"/>
    </source>
</evidence>
<dbReference type="InterPro" id="IPR006423">
    <property type="entry name" value="Lipo_e_P4"/>
</dbReference>
<evidence type="ECO:0000313" key="3">
    <source>
        <dbReference type="Proteomes" id="UP000197468"/>
    </source>
</evidence>
<dbReference type="SUPFAM" id="SSF56784">
    <property type="entry name" value="HAD-like"/>
    <property type="match status" value="1"/>
</dbReference>
<dbReference type="PANTHER" id="PTHR31284:SF10">
    <property type="entry name" value="ACID PHOSPHATASE-LIKE PROTEIN"/>
    <property type="match status" value="1"/>
</dbReference>
<dbReference type="InterPro" id="IPR005519">
    <property type="entry name" value="Acid_phosphat_B-like"/>
</dbReference>
<evidence type="ECO:0000256" key="1">
    <source>
        <dbReference type="ARBA" id="ARBA00022729"/>
    </source>
</evidence>
<accession>A0A246IZE2</accession>
<organism evidence="2 3">
    <name type="scientific">Roseateles aquatilis</name>
    <dbReference type="NCBI Taxonomy" id="431061"/>
    <lineage>
        <taxon>Bacteria</taxon>
        <taxon>Pseudomonadati</taxon>
        <taxon>Pseudomonadota</taxon>
        <taxon>Betaproteobacteria</taxon>
        <taxon>Burkholderiales</taxon>
        <taxon>Sphaerotilaceae</taxon>
        <taxon>Roseateles</taxon>
    </lineage>
</organism>
<dbReference type="SFLD" id="SFLDG01125">
    <property type="entry name" value="C1.1:_Acid_Phosphatase_Like"/>
    <property type="match status" value="1"/>
</dbReference>
<dbReference type="InterPro" id="IPR036691">
    <property type="entry name" value="Endo/exonu/phosph_ase_sf"/>
</dbReference>
<dbReference type="SUPFAM" id="SSF56219">
    <property type="entry name" value="DNase I-like"/>
    <property type="match status" value="1"/>
</dbReference>
<dbReference type="PANTHER" id="PTHR31284">
    <property type="entry name" value="ACID PHOSPHATASE-LIKE PROTEIN"/>
    <property type="match status" value="1"/>
</dbReference>
<evidence type="ECO:0008006" key="4">
    <source>
        <dbReference type="Google" id="ProtNLM"/>
    </source>
</evidence>
<protein>
    <recommendedName>
        <fullName evidence="4">Endonuclease/exonuclease/phosphatase domain-containing protein</fullName>
    </recommendedName>
</protein>
<dbReference type="Proteomes" id="UP000197468">
    <property type="component" value="Unassembled WGS sequence"/>
</dbReference>
<comment type="caution">
    <text evidence="2">The sequence shown here is derived from an EMBL/GenBank/DDBJ whole genome shotgun (WGS) entry which is preliminary data.</text>
</comment>
<keyword evidence="1" id="KW-0732">Signal</keyword>
<keyword evidence="3" id="KW-1185">Reference proteome</keyword>
<name>A0A246IZE2_9BURK</name>
<proteinExistence type="predicted"/>
<dbReference type="Pfam" id="PF03767">
    <property type="entry name" value="Acid_phosphat_B"/>
    <property type="match status" value="1"/>
</dbReference>
<sequence>MGCAPLTAPANVRAMPAEGSSMYMPIQRARVALLTFAALAVSTASLAQPVESRENLNATLWYQKAVERSAVTLVVYRDATAKLVAARHATSQTASLEQARQGHFSRKPPAIVLDIDETVLDNSAYNAGLVADGESYTGPTWEAWIAARRAVAIPGVKAMIAKARALRYRVVFITNRACPAPATYGADGRHTHCPQKTATLDNLEAALGYRPDDADLMLRGERQDWDTSDKSARRLAVATTHRIAMLFGDDLNDFVLPAAYDPDQHGTRWGTTWFAIPNPMYGSWGDALSLQQRYDGLKPWRDPATAARRVRVSSWNMEWLASAAALDAASYWSTCAAKGWPNERLSNELPYCDVYKRDNITSAADFLAKRVEPLRRTLAAQAALGLDVLAVQEVQNEAALRAVLPAGFKVACFTTRADAQNIGFAVRDGAPFGVSCRELRSLSLEDATPPGSVRRGLELTLDVAGRKVVMLNVHLKASCPTGRMDAASNANCRTLQRQAEPLEAWVEQQAVAGMPFLIIGDWNRDLEAEVNGHYPARNDGSDPKGPIQPQNVNNLFPEINDGEPVSSRMRVVAIDRRASAGKACHEHLDQLVVSDLLLNQLDASSLTAGVPAAKLVLGESGASDHCRIDTVLRLR</sequence>
<reference evidence="2 3" key="1">
    <citation type="journal article" date="2008" name="Int. J. Syst. Evol. Microbiol.">
        <title>Description of Roseateles aquatilis sp. nov. and Roseateles terrae sp. nov., in the class Betaproteobacteria, and emended description of the genus Roseateles.</title>
        <authorList>
            <person name="Gomila M."/>
            <person name="Bowien B."/>
            <person name="Falsen E."/>
            <person name="Moore E.R."/>
            <person name="Lalucat J."/>
        </authorList>
    </citation>
    <scope>NUCLEOTIDE SEQUENCE [LARGE SCALE GENOMIC DNA]</scope>
    <source>
        <strain evidence="2 3">CCUG 48205</strain>
    </source>
</reference>
<dbReference type="InterPro" id="IPR036412">
    <property type="entry name" value="HAD-like_sf"/>
</dbReference>
<dbReference type="InterPro" id="IPR023214">
    <property type="entry name" value="HAD_sf"/>
</dbReference>
<dbReference type="AlphaFoldDB" id="A0A246IZE2"/>
<dbReference type="Gene3D" id="3.60.10.10">
    <property type="entry name" value="Endonuclease/exonuclease/phosphatase"/>
    <property type="match status" value="1"/>
</dbReference>
<dbReference type="GO" id="GO:0009279">
    <property type="term" value="C:cell outer membrane"/>
    <property type="evidence" value="ECO:0007669"/>
    <property type="project" value="InterPro"/>
</dbReference>
<dbReference type="Gene3D" id="3.40.50.1000">
    <property type="entry name" value="HAD superfamily/HAD-like"/>
    <property type="match status" value="1"/>
</dbReference>
<gene>
    <name evidence="2" type="ORF">CDN99_21705</name>
</gene>